<dbReference type="AlphaFoldDB" id="A0A0W7WLT1"/>
<dbReference type="InterPro" id="IPR050300">
    <property type="entry name" value="GDXG_lipolytic_enzyme"/>
</dbReference>
<dbReference type="EMBL" id="LPXO01000003">
    <property type="protein sequence ID" value="KUF11545.1"/>
    <property type="molecule type" value="Genomic_DNA"/>
</dbReference>
<reference evidence="3 4" key="1">
    <citation type="submission" date="2015-12" db="EMBL/GenBank/DDBJ databases">
        <authorList>
            <person name="Shamseldin A."/>
            <person name="Moawad H."/>
            <person name="Abd El-Rahim W.M."/>
            <person name="Sadowsky M.J."/>
        </authorList>
    </citation>
    <scope>NUCLEOTIDE SEQUENCE [LARGE SCALE GENOMIC DNA]</scope>
    <source>
        <strain evidence="3 4">SJ5A-1</strain>
    </source>
</reference>
<dbReference type="Proteomes" id="UP000054396">
    <property type="component" value="Unassembled WGS sequence"/>
</dbReference>
<dbReference type="PANTHER" id="PTHR48081">
    <property type="entry name" value="AB HYDROLASE SUPERFAMILY PROTEIN C4A8.06C"/>
    <property type="match status" value="1"/>
</dbReference>
<dbReference type="GO" id="GO:0016787">
    <property type="term" value="F:hydrolase activity"/>
    <property type="evidence" value="ECO:0007669"/>
    <property type="project" value="UniProtKB-KW"/>
</dbReference>
<organism evidence="3 4">
    <name type="scientific">Pseudoponticoccus marisrubri</name>
    <dbReference type="NCBI Taxonomy" id="1685382"/>
    <lineage>
        <taxon>Bacteria</taxon>
        <taxon>Pseudomonadati</taxon>
        <taxon>Pseudomonadota</taxon>
        <taxon>Alphaproteobacteria</taxon>
        <taxon>Rhodobacterales</taxon>
        <taxon>Roseobacteraceae</taxon>
        <taxon>Pseudoponticoccus</taxon>
    </lineage>
</organism>
<evidence type="ECO:0000256" key="1">
    <source>
        <dbReference type="ARBA" id="ARBA00022801"/>
    </source>
</evidence>
<comment type="caution">
    <text evidence="3">The sequence shown here is derived from an EMBL/GenBank/DDBJ whole genome shotgun (WGS) entry which is preliminary data.</text>
</comment>
<dbReference type="PANTHER" id="PTHR48081:SF8">
    <property type="entry name" value="ALPHA_BETA HYDROLASE FOLD-3 DOMAIN-CONTAINING PROTEIN-RELATED"/>
    <property type="match status" value="1"/>
</dbReference>
<dbReference type="RefSeq" id="WP_058861491.1">
    <property type="nucleotide sequence ID" value="NZ_LPXO01000003.1"/>
</dbReference>
<dbReference type="InterPro" id="IPR029058">
    <property type="entry name" value="AB_hydrolase_fold"/>
</dbReference>
<feature type="domain" description="Alpha/beta hydrolase fold-3" evidence="2">
    <location>
        <begin position="80"/>
        <end position="280"/>
    </location>
</feature>
<dbReference type="InterPro" id="IPR013094">
    <property type="entry name" value="AB_hydrolase_3"/>
</dbReference>
<dbReference type="OrthoDB" id="9806180at2"/>
<name>A0A0W7WLT1_9RHOB</name>
<keyword evidence="4" id="KW-1185">Reference proteome</keyword>
<protein>
    <recommendedName>
        <fullName evidence="2">Alpha/beta hydrolase fold-3 domain-containing protein</fullName>
    </recommendedName>
</protein>
<sequence>MSGLAEGMREAMQVAEGFADPDAAADFWAVGSVDAETCNLVYPGADGVDRAARLYRRAKFRERNLQIPSTEFVPAEGALLLFIHGGGWTGGSIALNERACRALAVQSGATVISLSYRLAPAHPFPAALEDIRAGLHWLLRGGAGVAAGRIALAGASAGGNLALATALSAPEVPLAALLLFYPVTDDDFDSDSYRRHAEGFGLTRARMQALFAAYDPGGRHRQDPRVVPLRGDLSRLPPVGLFAAERDVLADDSRKLAAALAAAGVPHHLHVEPGVTHGFINRGRLIPAADACLSRAARWLAQTLQTESVS</sequence>
<gene>
    <name evidence="3" type="ORF">AVJ23_07235</name>
</gene>
<proteinExistence type="predicted"/>
<dbReference type="Gene3D" id="3.40.50.1820">
    <property type="entry name" value="alpha/beta hydrolase"/>
    <property type="match status" value="1"/>
</dbReference>
<evidence type="ECO:0000313" key="3">
    <source>
        <dbReference type="EMBL" id="KUF11545.1"/>
    </source>
</evidence>
<dbReference type="Pfam" id="PF07859">
    <property type="entry name" value="Abhydrolase_3"/>
    <property type="match status" value="1"/>
</dbReference>
<accession>A0A0W7WLT1</accession>
<dbReference type="SUPFAM" id="SSF53474">
    <property type="entry name" value="alpha/beta-Hydrolases"/>
    <property type="match status" value="1"/>
</dbReference>
<evidence type="ECO:0000259" key="2">
    <source>
        <dbReference type="Pfam" id="PF07859"/>
    </source>
</evidence>
<keyword evidence="1" id="KW-0378">Hydrolase</keyword>
<evidence type="ECO:0000313" key="4">
    <source>
        <dbReference type="Proteomes" id="UP000054396"/>
    </source>
</evidence>
<dbReference type="STRING" id="1685382.AVJ23_07235"/>